<accession>A0A1T2KWN3</accession>
<proteinExistence type="predicted"/>
<dbReference type="AlphaFoldDB" id="A0A1T2KWN3"/>
<comment type="caution">
    <text evidence="1">The sequence shown here is derived from an EMBL/GenBank/DDBJ whole genome shotgun (WGS) entry which is preliminary data.</text>
</comment>
<sequence>MLAPKQNLPADQRKLLKLYSGLSQGERENLLAFAEFLSQREEGEVATQQIAEPKPIPGPEEESVIAAIKRLSETYHMLDRSTLFHETSSLMTSHVMQGREAVDVIDELEALFQTKYQQLTETGD</sequence>
<protein>
    <submittedName>
        <fullName evidence="1">Crp/Fnr family transcriptional regulator</fullName>
    </submittedName>
</protein>
<gene>
    <name evidence="1" type="ORF">BOW51_03290</name>
</gene>
<evidence type="ECO:0000313" key="2">
    <source>
        <dbReference type="Proteomes" id="UP000190896"/>
    </source>
</evidence>
<organism evidence="1 2">
    <name type="scientific">Solemya velesiana gill symbiont</name>
    <dbReference type="NCBI Taxonomy" id="1918948"/>
    <lineage>
        <taxon>Bacteria</taxon>
        <taxon>Pseudomonadati</taxon>
        <taxon>Pseudomonadota</taxon>
        <taxon>Gammaproteobacteria</taxon>
        <taxon>sulfur-oxidizing symbionts</taxon>
    </lineage>
</organism>
<name>A0A1T2KWN3_9GAMM</name>
<evidence type="ECO:0000313" key="1">
    <source>
        <dbReference type="EMBL" id="OOZ37224.1"/>
    </source>
</evidence>
<dbReference type="EMBL" id="MPRJ01000014">
    <property type="protein sequence ID" value="OOZ37224.1"/>
    <property type="molecule type" value="Genomic_DNA"/>
</dbReference>
<dbReference type="Proteomes" id="UP000190896">
    <property type="component" value="Unassembled WGS sequence"/>
</dbReference>
<keyword evidence="2" id="KW-1185">Reference proteome</keyword>
<reference evidence="1 2" key="1">
    <citation type="submission" date="2016-11" db="EMBL/GenBank/DDBJ databases">
        <title>Mixed transmission modes and dynamic genome evolution in an obligate animal-bacterial symbiosis.</title>
        <authorList>
            <person name="Russell S.L."/>
            <person name="Corbett-Detig R.B."/>
            <person name="Cavanaugh C.M."/>
        </authorList>
    </citation>
    <scope>NUCLEOTIDE SEQUENCE [LARGE SCALE GENOMIC DNA]</scope>
    <source>
        <strain evidence="1">Se-Cadez</strain>
    </source>
</reference>
<dbReference type="OrthoDB" id="8481263at2"/>